<keyword evidence="1" id="KW-0812">Transmembrane</keyword>
<accession>A0AAV8A237</accession>
<reference evidence="2" key="1">
    <citation type="submission" date="2022-08" db="EMBL/GenBank/DDBJ databases">
        <title>Novel sulphate-reducing endosymbionts in the free-living metamonad Anaeramoeba.</title>
        <authorList>
            <person name="Jerlstrom-Hultqvist J."/>
            <person name="Cepicka I."/>
            <person name="Gallot-Lavallee L."/>
            <person name="Salas-Leiva D."/>
            <person name="Curtis B.A."/>
            <person name="Zahonova K."/>
            <person name="Pipaliya S."/>
            <person name="Dacks J."/>
            <person name="Roger A.J."/>
        </authorList>
    </citation>
    <scope>NUCLEOTIDE SEQUENCE</scope>
    <source>
        <strain evidence="2">Busselton2</strain>
    </source>
</reference>
<keyword evidence="1" id="KW-1133">Transmembrane helix</keyword>
<organism evidence="2 3">
    <name type="scientific">Anaeramoeba flamelloides</name>
    <dbReference type="NCBI Taxonomy" id="1746091"/>
    <lineage>
        <taxon>Eukaryota</taxon>
        <taxon>Metamonada</taxon>
        <taxon>Anaeramoebidae</taxon>
        <taxon>Anaeramoeba</taxon>
    </lineage>
</organism>
<protein>
    <submittedName>
        <fullName evidence="2">Uncharacterized protein</fullName>
    </submittedName>
</protein>
<comment type="caution">
    <text evidence="2">The sequence shown here is derived from an EMBL/GenBank/DDBJ whole genome shotgun (WGS) entry which is preliminary data.</text>
</comment>
<proteinExistence type="predicted"/>
<feature type="transmembrane region" description="Helical" evidence="1">
    <location>
        <begin position="223"/>
        <end position="248"/>
    </location>
</feature>
<feature type="transmembrane region" description="Helical" evidence="1">
    <location>
        <begin position="82"/>
        <end position="105"/>
    </location>
</feature>
<sequence length="272" mass="32162">MSIIIGMLIFKIISLLVLLVPSLMVIKRLVQQNKKGFDKSYHNFFYILIFVGGWGCIILLLVSIKKFDFKKYPPLLDVLYPIFLFISIYANQTIIVIQANLYYMCKLRNEKIAKKKTKIIFIVITILQIISCSFSPYWPKFLERGKTFQVIFYTAFTVFSIWPLYIAFYFFFKIKSIVKSVADEKIMKQIKKLLYVILVWLFFFILVIVFNHIYYFTNYPRTTFLLLLSGSFYFLASIPPTLCMVFLFRTPKYQSEQLLLSDSSSEIELSRD</sequence>
<dbReference type="EMBL" id="JANTQA010000015">
    <property type="protein sequence ID" value="KAJ3448289.1"/>
    <property type="molecule type" value="Genomic_DNA"/>
</dbReference>
<dbReference type="Proteomes" id="UP001146793">
    <property type="component" value="Unassembled WGS sequence"/>
</dbReference>
<evidence type="ECO:0000256" key="1">
    <source>
        <dbReference type="SAM" id="Phobius"/>
    </source>
</evidence>
<name>A0AAV8A237_9EUKA</name>
<keyword evidence="1" id="KW-0472">Membrane</keyword>
<evidence type="ECO:0000313" key="3">
    <source>
        <dbReference type="Proteomes" id="UP001146793"/>
    </source>
</evidence>
<gene>
    <name evidence="2" type="ORF">M0812_00768</name>
</gene>
<feature type="transmembrane region" description="Helical" evidence="1">
    <location>
        <begin position="6"/>
        <end position="24"/>
    </location>
</feature>
<feature type="transmembrane region" description="Helical" evidence="1">
    <location>
        <begin position="193"/>
        <end position="217"/>
    </location>
</feature>
<feature type="transmembrane region" description="Helical" evidence="1">
    <location>
        <begin position="150"/>
        <end position="172"/>
    </location>
</feature>
<feature type="transmembrane region" description="Helical" evidence="1">
    <location>
        <begin position="117"/>
        <end position="138"/>
    </location>
</feature>
<dbReference type="AlphaFoldDB" id="A0AAV8A237"/>
<evidence type="ECO:0000313" key="2">
    <source>
        <dbReference type="EMBL" id="KAJ3448289.1"/>
    </source>
</evidence>
<feature type="transmembrane region" description="Helical" evidence="1">
    <location>
        <begin position="44"/>
        <end position="62"/>
    </location>
</feature>